<reference evidence="1" key="1">
    <citation type="submission" date="2021-06" db="EMBL/GenBank/DDBJ databases">
        <authorList>
            <person name="Hodson N. C."/>
            <person name="Mongue J. A."/>
            <person name="Jaron S. K."/>
        </authorList>
    </citation>
    <scope>NUCLEOTIDE SEQUENCE</scope>
</reference>
<sequence>MSFDKLKSNLFSELDFDLIILLYQEKKTRVEYITAFLAFAEYMNIDPTSSAALADDLFTSITSSTTLLDLEKYMGKCTSKRVQASLVDDPYLNLDSFTSPSFASPLIRLT</sequence>
<dbReference type="EMBL" id="CAJVCH010117015">
    <property type="protein sequence ID" value="CAG7725053.1"/>
    <property type="molecule type" value="Genomic_DNA"/>
</dbReference>
<dbReference type="AlphaFoldDB" id="A0A8J2JT99"/>
<keyword evidence="2" id="KW-1185">Reference proteome</keyword>
<organism evidence="1 2">
    <name type="scientific">Allacma fusca</name>
    <dbReference type="NCBI Taxonomy" id="39272"/>
    <lineage>
        <taxon>Eukaryota</taxon>
        <taxon>Metazoa</taxon>
        <taxon>Ecdysozoa</taxon>
        <taxon>Arthropoda</taxon>
        <taxon>Hexapoda</taxon>
        <taxon>Collembola</taxon>
        <taxon>Symphypleona</taxon>
        <taxon>Sminthuridae</taxon>
        <taxon>Allacma</taxon>
    </lineage>
</organism>
<protein>
    <submittedName>
        <fullName evidence="1">Uncharacterized protein</fullName>
    </submittedName>
</protein>
<evidence type="ECO:0000313" key="2">
    <source>
        <dbReference type="Proteomes" id="UP000708208"/>
    </source>
</evidence>
<proteinExistence type="predicted"/>
<accession>A0A8J2JT99</accession>
<gene>
    <name evidence="1" type="ORF">AFUS01_LOCUS14036</name>
</gene>
<name>A0A8J2JT99_9HEXA</name>
<dbReference type="Proteomes" id="UP000708208">
    <property type="component" value="Unassembled WGS sequence"/>
</dbReference>
<comment type="caution">
    <text evidence="1">The sequence shown here is derived from an EMBL/GenBank/DDBJ whole genome shotgun (WGS) entry which is preliminary data.</text>
</comment>
<evidence type="ECO:0000313" key="1">
    <source>
        <dbReference type="EMBL" id="CAG7725053.1"/>
    </source>
</evidence>